<feature type="chain" id="PRO_5012530640" description="Expansin-like CBD domain-containing protein" evidence="1">
    <location>
        <begin position="23"/>
        <end position="313"/>
    </location>
</feature>
<keyword evidence="1" id="KW-0732">Signal</keyword>
<protein>
    <recommendedName>
        <fullName evidence="2">Expansin-like CBD domain-containing protein</fullName>
    </recommendedName>
</protein>
<evidence type="ECO:0000313" key="3">
    <source>
        <dbReference type="EMBL" id="GAQ88773.1"/>
    </source>
</evidence>
<feature type="signal peptide" evidence="1">
    <location>
        <begin position="1"/>
        <end position="22"/>
    </location>
</feature>
<reference evidence="3 4" key="1">
    <citation type="journal article" date="2014" name="Nat. Commun.">
        <title>Klebsormidium flaccidum genome reveals primary factors for plant terrestrial adaptation.</title>
        <authorList>
            <person name="Hori K."/>
            <person name="Maruyama F."/>
            <person name="Fujisawa T."/>
            <person name="Togashi T."/>
            <person name="Yamamoto N."/>
            <person name="Seo M."/>
            <person name="Sato S."/>
            <person name="Yamada T."/>
            <person name="Mori H."/>
            <person name="Tajima N."/>
            <person name="Moriyama T."/>
            <person name="Ikeuchi M."/>
            <person name="Watanabe M."/>
            <person name="Wada H."/>
            <person name="Kobayashi K."/>
            <person name="Saito M."/>
            <person name="Masuda T."/>
            <person name="Sasaki-Sekimoto Y."/>
            <person name="Mashiguchi K."/>
            <person name="Awai K."/>
            <person name="Shimojima M."/>
            <person name="Masuda S."/>
            <person name="Iwai M."/>
            <person name="Nobusawa T."/>
            <person name="Narise T."/>
            <person name="Kondo S."/>
            <person name="Saito H."/>
            <person name="Sato R."/>
            <person name="Murakawa M."/>
            <person name="Ihara Y."/>
            <person name="Oshima-Yamada Y."/>
            <person name="Ohtaka K."/>
            <person name="Satoh M."/>
            <person name="Sonobe K."/>
            <person name="Ishii M."/>
            <person name="Ohtani R."/>
            <person name="Kanamori-Sato M."/>
            <person name="Honoki R."/>
            <person name="Miyazaki D."/>
            <person name="Mochizuki H."/>
            <person name="Umetsu J."/>
            <person name="Higashi K."/>
            <person name="Shibata D."/>
            <person name="Kamiya Y."/>
            <person name="Sato N."/>
            <person name="Nakamura Y."/>
            <person name="Tabata S."/>
            <person name="Ida S."/>
            <person name="Kurokawa K."/>
            <person name="Ohta H."/>
        </authorList>
    </citation>
    <scope>NUCLEOTIDE SEQUENCE [LARGE SCALE GENOMIC DNA]</scope>
    <source>
        <strain evidence="3 4">NIES-2285</strain>
    </source>
</reference>
<evidence type="ECO:0000256" key="1">
    <source>
        <dbReference type="SAM" id="SignalP"/>
    </source>
</evidence>
<gene>
    <name evidence="3" type="ORF">KFL_004580030</name>
</gene>
<dbReference type="SUPFAM" id="SSF50685">
    <property type="entry name" value="Barwin-like endoglucanases"/>
    <property type="match status" value="1"/>
</dbReference>
<dbReference type="AlphaFoldDB" id="A0A1Y1IDW0"/>
<feature type="domain" description="Expansin-like CBD" evidence="2">
    <location>
        <begin position="220"/>
        <end position="305"/>
    </location>
</feature>
<accession>A0A1Y1IDW0</accession>
<proteinExistence type="predicted"/>
<keyword evidence="4" id="KW-1185">Reference proteome</keyword>
<dbReference type="PROSITE" id="PS50843">
    <property type="entry name" value="EXPANSIN_CBD"/>
    <property type="match status" value="1"/>
</dbReference>
<dbReference type="Proteomes" id="UP000054558">
    <property type="component" value="Unassembled WGS sequence"/>
</dbReference>
<dbReference type="EMBL" id="DF237407">
    <property type="protein sequence ID" value="GAQ88773.1"/>
    <property type="molecule type" value="Genomic_DNA"/>
</dbReference>
<evidence type="ECO:0000313" key="4">
    <source>
        <dbReference type="Proteomes" id="UP000054558"/>
    </source>
</evidence>
<dbReference type="Gene3D" id="2.40.40.10">
    <property type="entry name" value="RlpA-like domain"/>
    <property type="match status" value="1"/>
</dbReference>
<sequence length="313" mass="33122">MAASQLLTSALLALCLVSAAVATRDIITDAVDSQGSQTVPVAVFNEALHSFEFFNETVEAPRRKALGLGQSARVTVTFYNQPGMDCETGNGQCGYGNDVTGDAYGNGGPFLETSLYPYHAASGNYDYLGGCGSCGVLSYNGKSRGFVITDITDDDSQQGRDHHIDLCLGSFNYFTNGAAGNGGHGGIFSGTWTRVDCSCMGAPNYPDSAIVVRTQVYNQWAQAVVISRLGGVGEIASVNFRTRNGGFTRGARVNGWGTWWMPTEGLAGKGGVDLLITLKDGNSMSTTDYPLADASQWRTGAIYNIYKNVPAAC</sequence>
<organism evidence="3 4">
    <name type="scientific">Klebsormidium nitens</name>
    <name type="common">Green alga</name>
    <name type="synonym">Ulothrix nitens</name>
    <dbReference type="NCBI Taxonomy" id="105231"/>
    <lineage>
        <taxon>Eukaryota</taxon>
        <taxon>Viridiplantae</taxon>
        <taxon>Streptophyta</taxon>
        <taxon>Klebsormidiophyceae</taxon>
        <taxon>Klebsormidiales</taxon>
        <taxon>Klebsormidiaceae</taxon>
        <taxon>Klebsormidium</taxon>
    </lineage>
</organism>
<name>A0A1Y1IDW0_KLENI</name>
<dbReference type="InterPro" id="IPR007117">
    <property type="entry name" value="Expansin_CBD"/>
</dbReference>
<dbReference type="InterPro" id="IPR036908">
    <property type="entry name" value="RlpA-like_sf"/>
</dbReference>
<dbReference type="OrthoDB" id="5823761at2759"/>
<evidence type="ECO:0000259" key="2">
    <source>
        <dbReference type="PROSITE" id="PS50843"/>
    </source>
</evidence>